<dbReference type="GO" id="GO:0004519">
    <property type="term" value="F:endonuclease activity"/>
    <property type="evidence" value="ECO:0007669"/>
    <property type="project" value="InterPro"/>
</dbReference>
<evidence type="ECO:0000313" key="2">
    <source>
        <dbReference type="EMBL" id="CAI2201141.1"/>
    </source>
</evidence>
<reference evidence="2" key="1">
    <citation type="submission" date="2022-08" db="EMBL/GenBank/DDBJ databases">
        <authorList>
            <person name="Kallberg Y."/>
            <person name="Tangrot J."/>
            <person name="Rosling A."/>
        </authorList>
    </citation>
    <scope>NUCLEOTIDE SEQUENCE</scope>
    <source>
        <strain evidence="2">Wild A</strain>
    </source>
</reference>
<dbReference type="Gene3D" id="3.40.1350.10">
    <property type="match status" value="1"/>
</dbReference>
<dbReference type="AlphaFoldDB" id="A0A9W4TDG4"/>
<dbReference type="InterPro" id="IPR011335">
    <property type="entry name" value="Restrct_endonuc-II-like"/>
</dbReference>
<gene>
    <name evidence="2" type="ORF">FWILDA_LOCUS19917</name>
</gene>
<feature type="non-terminal residue" evidence="2">
    <location>
        <position position="87"/>
    </location>
</feature>
<evidence type="ECO:0000313" key="3">
    <source>
        <dbReference type="Proteomes" id="UP001153678"/>
    </source>
</evidence>
<dbReference type="SUPFAM" id="SSF52980">
    <property type="entry name" value="Restriction endonuclease-like"/>
    <property type="match status" value="1"/>
</dbReference>
<organism evidence="2 3">
    <name type="scientific">Funneliformis geosporum</name>
    <dbReference type="NCBI Taxonomy" id="1117311"/>
    <lineage>
        <taxon>Eukaryota</taxon>
        <taxon>Fungi</taxon>
        <taxon>Fungi incertae sedis</taxon>
        <taxon>Mucoromycota</taxon>
        <taxon>Glomeromycotina</taxon>
        <taxon>Glomeromycetes</taxon>
        <taxon>Glomerales</taxon>
        <taxon>Glomeraceae</taxon>
        <taxon>Funneliformis</taxon>
    </lineage>
</organism>
<accession>A0A9W4TDG4</accession>
<feature type="domain" description="Restriction endonuclease type IV Mrr" evidence="1">
    <location>
        <begin position="2"/>
        <end position="80"/>
    </location>
</feature>
<dbReference type="Pfam" id="PF04471">
    <property type="entry name" value="Mrr_cat"/>
    <property type="match status" value="1"/>
</dbReference>
<protein>
    <submittedName>
        <fullName evidence="2">10459_t:CDS:1</fullName>
    </submittedName>
</protein>
<feature type="non-terminal residue" evidence="2">
    <location>
        <position position="1"/>
    </location>
</feature>
<dbReference type="GO" id="GO:0009307">
    <property type="term" value="P:DNA restriction-modification system"/>
    <property type="evidence" value="ECO:0007669"/>
    <property type="project" value="InterPro"/>
</dbReference>
<dbReference type="InterPro" id="IPR007560">
    <property type="entry name" value="Restrct_endonuc_IV_Mrr"/>
</dbReference>
<name>A0A9W4TDG4_9GLOM</name>
<dbReference type="GO" id="GO:0006302">
    <property type="term" value="P:double-strand break repair"/>
    <property type="evidence" value="ECO:0007669"/>
    <property type="project" value="UniProtKB-ARBA"/>
</dbReference>
<keyword evidence="3" id="KW-1185">Reference proteome</keyword>
<proteinExistence type="predicted"/>
<dbReference type="EMBL" id="CAMKVN010026657">
    <property type="protein sequence ID" value="CAI2201141.1"/>
    <property type="molecule type" value="Genomic_DNA"/>
</dbReference>
<dbReference type="OrthoDB" id="2429086at2759"/>
<evidence type="ECO:0000259" key="1">
    <source>
        <dbReference type="Pfam" id="PF04471"/>
    </source>
</evidence>
<dbReference type="GO" id="GO:0003677">
    <property type="term" value="F:DNA binding"/>
    <property type="evidence" value="ECO:0007669"/>
    <property type="project" value="InterPro"/>
</dbReference>
<dbReference type="Proteomes" id="UP001153678">
    <property type="component" value="Unassembled WGS sequence"/>
</dbReference>
<dbReference type="InterPro" id="IPR011856">
    <property type="entry name" value="tRNA_endonuc-like_dom_sf"/>
</dbReference>
<sequence length="87" mass="9655">GVDIRGKVAGIKFMIQCKNWKLRIGRSVVYELEGVLTRQPIGTIGVVVSPFKNKFSPGALEAVRTSVYDIILTDKDNICKDLIDFVT</sequence>
<comment type="caution">
    <text evidence="2">The sequence shown here is derived from an EMBL/GenBank/DDBJ whole genome shotgun (WGS) entry which is preliminary data.</text>
</comment>